<proteinExistence type="predicted"/>
<organism evidence="1 2">
    <name type="scientific">Dreissena polymorpha</name>
    <name type="common">Zebra mussel</name>
    <name type="synonym">Mytilus polymorpha</name>
    <dbReference type="NCBI Taxonomy" id="45954"/>
    <lineage>
        <taxon>Eukaryota</taxon>
        <taxon>Metazoa</taxon>
        <taxon>Spiralia</taxon>
        <taxon>Lophotrochozoa</taxon>
        <taxon>Mollusca</taxon>
        <taxon>Bivalvia</taxon>
        <taxon>Autobranchia</taxon>
        <taxon>Heteroconchia</taxon>
        <taxon>Euheterodonta</taxon>
        <taxon>Imparidentia</taxon>
        <taxon>Neoheterodontei</taxon>
        <taxon>Myida</taxon>
        <taxon>Dreissenoidea</taxon>
        <taxon>Dreissenidae</taxon>
        <taxon>Dreissena</taxon>
    </lineage>
</organism>
<evidence type="ECO:0000313" key="2">
    <source>
        <dbReference type="Proteomes" id="UP000828390"/>
    </source>
</evidence>
<dbReference type="AlphaFoldDB" id="A0A9D4DQW0"/>
<dbReference type="Proteomes" id="UP000828390">
    <property type="component" value="Unassembled WGS sequence"/>
</dbReference>
<gene>
    <name evidence="1" type="ORF">DPMN_186746</name>
</gene>
<protein>
    <submittedName>
        <fullName evidence="1">Uncharacterized protein</fullName>
    </submittedName>
</protein>
<keyword evidence="2" id="KW-1185">Reference proteome</keyword>
<name>A0A9D4DQW0_DREPO</name>
<reference evidence="1" key="2">
    <citation type="submission" date="2020-11" db="EMBL/GenBank/DDBJ databases">
        <authorList>
            <person name="McCartney M.A."/>
            <person name="Auch B."/>
            <person name="Kono T."/>
            <person name="Mallez S."/>
            <person name="Becker A."/>
            <person name="Gohl D.M."/>
            <person name="Silverstein K.A.T."/>
            <person name="Koren S."/>
            <person name="Bechman K.B."/>
            <person name="Herman A."/>
            <person name="Abrahante J.E."/>
            <person name="Garbe J."/>
        </authorList>
    </citation>
    <scope>NUCLEOTIDE SEQUENCE</scope>
    <source>
        <strain evidence="1">Duluth1</strain>
        <tissue evidence="1">Whole animal</tissue>
    </source>
</reference>
<sequence length="84" mass="9143">MYGILLNVPRLPGRLSGTIADSLGISCMCYYGLDRRRLSGSLLQVPLRSENLSCNVSDHLGVFFRCPDGLGTFGNCLGVFCIEL</sequence>
<accession>A0A9D4DQW0</accession>
<dbReference type="EMBL" id="JAIWYP010000010">
    <property type="protein sequence ID" value="KAH3752134.1"/>
    <property type="molecule type" value="Genomic_DNA"/>
</dbReference>
<reference evidence="1" key="1">
    <citation type="journal article" date="2019" name="bioRxiv">
        <title>The Genome of the Zebra Mussel, Dreissena polymorpha: A Resource for Invasive Species Research.</title>
        <authorList>
            <person name="McCartney M.A."/>
            <person name="Auch B."/>
            <person name="Kono T."/>
            <person name="Mallez S."/>
            <person name="Zhang Y."/>
            <person name="Obille A."/>
            <person name="Becker A."/>
            <person name="Abrahante J.E."/>
            <person name="Garbe J."/>
            <person name="Badalamenti J.P."/>
            <person name="Herman A."/>
            <person name="Mangelson H."/>
            <person name="Liachko I."/>
            <person name="Sullivan S."/>
            <person name="Sone E.D."/>
            <person name="Koren S."/>
            <person name="Silverstein K.A.T."/>
            <person name="Beckman K.B."/>
            <person name="Gohl D.M."/>
        </authorList>
    </citation>
    <scope>NUCLEOTIDE SEQUENCE</scope>
    <source>
        <strain evidence="1">Duluth1</strain>
        <tissue evidence="1">Whole animal</tissue>
    </source>
</reference>
<evidence type="ECO:0000313" key="1">
    <source>
        <dbReference type="EMBL" id="KAH3752134.1"/>
    </source>
</evidence>
<comment type="caution">
    <text evidence="1">The sequence shown here is derived from an EMBL/GenBank/DDBJ whole genome shotgun (WGS) entry which is preliminary data.</text>
</comment>